<evidence type="ECO:0000256" key="1">
    <source>
        <dbReference type="SAM" id="MobiDB-lite"/>
    </source>
</evidence>
<dbReference type="OMA" id="YEMQYWK"/>
<dbReference type="AlphaFoldDB" id="G8JME8"/>
<proteinExistence type="predicted"/>
<dbReference type="InterPro" id="IPR003169">
    <property type="entry name" value="GYF"/>
</dbReference>
<evidence type="ECO:0000259" key="2">
    <source>
        <dbReference type="PROSITE" id="PS50829"/>
    </source>
</evidence>
<dbReference type="GeneID" id="11472553"/>
<dbReference type="GO" id="GO:0005682">
    <property type="term" value="C:U5 snRNP"/>
    <property type="evidence" value="ECO:0007669"/>
    <property type="project" value="InterPro"/>
</dbReference>
<dbReference type="OrthoDB" id="331341at2759"/>
<feature type="region of interest" description="Disordered" evidence="1">
    <location>
        <begin position="1"/>
        <end position="103"/>
    </location>
</feature>
<keyword evidence="4" id="KW-1185">Reference proteome</keyword>
<dbReference type="STRING" id="931890.G8JME8"/>
<dbReference type="eggNOG" id="KOG2950">
    <property type="taxonomic scope" value="Eukaryota"/>
</dbReference>
<dbReference type="KEGG" id="erc:Ecym_1101"/>
<evidence type="ECO:0000313" key="4">
    <source>
        <dbReference type="Proteomes" id="UP000006790"/>
    </source>
</evidence>
<feature type="compositionally biased region" description="Basic and acidic residues" evidence="1">
    <location>
        <begin position="62"/>
        <end position="73"/>
    </location>
</feature>
<dbReference type="HOGENOM" id="CLU_065846_0_0_1"/>
<dbReference type="InParanoid" id="G8JME8"/>
<dbReference type="Gene3D" id="3.30.1490.40">
    <property type="match status" value="1"/>
</dbReference>
<accession>G8JME8</accession>
<sequence>MSTDGLDDTYQLNSKKRKKSGSSSDNSDVGEVYDEYGFKSKLRNSNRRQDMELVEESDSDVDDHIIHNKETDTRSNSLEDGGYMFASDEENKEGEGLKDSGFKSMDMRKFNEENLNDQESVESISLDDNSGVKLEAFNLAAELETGVFDQDGNYIEKDEDNQQEDQWINDYEDPDSLKRAQESQKISQKILEEKRKKTRKNRNVYILEDVLVRLFYLIPKEGNVLHALSQLNKARNSYLKELKDHTSTCSKEKMSSIQLHVKYIVNGINKIGELAELLEQKGFDDVYNFTRDQLETLIREESSSNKKDDDYKAKIWNFRWINNNSTDESDRAYTNYEMQYWKEGYFNDEVIAKYADDLDEEDKWVHIICVTFM</sequence>
<dbReference type="SMART" id="SM00444">
    <property type="entry name" value="GYF"/>
    <property type="match status" value="1"/>
</dbReference>
<dbReference type="Pfam" id="PF02213">
    <property type="entry name" value="GYF"/>
    <property type="match status" value="1"/>
</dbReference>
<reference evidence="4" key="1">
    <citation type="journal article" date="2012" name="G3 (Bethesda)">
        <title>Pichia sorbitophila, an interspecies yeast hybrid reveals early steps of genome resolution following polyploidization.</title>
        <authorList>
            <person name="Leh Louis V."/>
            <person name="Despons L."/>
            <person name="Friedrich A."/>
            <person name="Martin T."/>
            <person name="Durrens P."/>
            <person name="Casaregola S."/>
            <person name="Neuveglise C."/>
            <person name="Fairhead C."/>
            <person name="Marck C."/>
            <person name="Cruz J.A."/>
            <person name="Straub M.L."/>
            <person name="Kugler V."/>
            <person name="Sacerdot C."/>
            <person name="Uzunov Z."/>
            <person name="Thierry A."/>
            <person name="Weiss S."/>
            <person name="Bleykasten C."/>
            <person name="De Montigny J."/>
            <person name="Jacques N."/>
            <person name="Jung P."/>
            <person name="Lemaire M."/>
            <person name="Mallet S."/>
            <person name="Morel G."/>
            <person name="Richard G.F."/>
            <person name="Sarkar A."/>
            <person name="Savel G."/>
            <person name="Schacherer J."/>
            <person name="Seret M.L."/>
            <person name="Talla E."/>
            <person name="Samson G."/>
            <person name="Jubin C."/>
            <person name="Poulain J."/>
            <person name="Vacherie B."/>
            <person name="Barbe V."/>
            <person name="Pelletier E."/>
            <person name="Sherman D.J."/>
            <person name="Westhof E."/>
            <person name="Weissenbach J."/>
            <person name="Baret P.V."/>
            <person name="Wincker P."/>
            <person name="Gaillardin C."/>
            <person name="Dujon B."/>
            <person name="Souciet J.L."/>
        </authorList>
    </citation>
    <scope>NUCLEOTIDE SEQUENCE [LARGE SCALE GENOMIC DNA]</scope>
    <source>
        <strain evidence="4">CBS 270.75 / DBVPG 7215 / KCTC 17166 / NRRL Y-17582</strain>
    </source>
</reference>
<feature type="compositionally biased region" description="Acidic residues" evidence="1">
    <location>
        <begin position="52"/>
        <end position="61"/>
    </location>
</feature>
<dbReference type="PANTHER" id="PTHR13138">
    <property type="entry name" value="PROTEIN LIN1"/>
    <property type="match status" value="1"/>
</dbReference>
<dbReference type="RefSeq" id="XP_003644174.1">
    <property type="nucleotide sequence ID" value="XM_003644126.1"/>
</dbReference>
<dbReference type="PROSITE" id="PS50829">
    <property type="entry name" value="GYF"/>
    <property type="match status" value="1"/>
</dbReference>
<dbReference type="InterPro" id="IPR039905">
    <property type="entry name" value="CD2BP2/Lin1"/>
</dbReference>
<feature type="domain" description="GYF" evidence="2">
    <location>
        <begin position="313"/>
        <end position="373"/>
    </location>
</feature>
<evidence type="ECO:0000313" key="3">
    <source>
        <dbReference type="EMBL" id="AET37357.1"/>
    </source>
</evidence>
<gene>
    <name evidence="3" type="ordered locus">Ecym_1101</name>
</gene>
<dbReference type="EMBL" id="CP002497">
    <property type="protein sequence ID" value="AET37357.1"/>
    <property type="molecule type" value="Genomic_DNA"/>
</dbReference>
<dbReference type="Proteomes" id="UP000006790">
    <property type="component" value="Chromosome 1"/>
</dbReference>
<organism evidence="3 4">
    <name type="scientific">Eremothecium cymbalariae (strain CBS 270.75 / DBVPG 7215 / KCTC 17166 / NRRL Y-17582)</name>
    <name type="common">Yeast</name>
    <dbReference type="NCBI Taxonomy" id="931890"/>
    <lineage>
        <taxon>Eukaryota</taxon>
        <taxon>Fungi</taxon>
        <taxon>Dikarya</taxon>
        <taxon>Ascomycota</taxon>
        <taxon>Saccharomycotina</taxon>
        <taxon>Saccharomycetes</taxon>
        <taxon>Saccharomycetales</taxon>
        <taxon>Saccharomycetaceae</taxon>
        <taxon>Eremothecium</taxon>
    </lineage>
</organism>
<feature type="compositionally biased region" description="Basic and acidic residues" evidence="1">
    <location>
        <begin position="93"/>
        <end position="103"/>
    </location>
</feature>
<dbReference type="PANTHER" id="PTHR13138:SF3">
    <property type="entry name" value="CD2 ANTIGEN CYTOPLASMIC TAIL-BINDING PROTEIN 2"/>
    <property type="match status" value="1"/>
</dbReference>
<dbReference type="InterPro" id="IPR035445">
    <property type="entry name" value="GYF-like_dom_sf"/>
</dbReference>
<dbReference type="FunCoup" id="G8JME8">
    <property type="interactions" value="682"/>
</dbReference>
<protein>
    <recommendedName>
        <fullName evidence="2">GYF domain-containing protein</fullName>
    </recommendedName>
</protein>
<name>G8JME8_ERECY</name>